<accession>A0AAV9D7J1</accession>
<organism evidence="1 2">
    <name type="scientific">Acorus calamus</name>
    <name type="common">Sweet flag</name>
    <dbReference type="NCBI Taxonomy" id="4465"/>
    <lineage>
        <taxon>Eukaryota</taxon>
        <taxon>Viridiplantae</taxon>
        <taxon>Streptophyta</taxon>
        <taxon>Embryophyta</taxon>
        <taxon>Tracheophyta</taxon>
        <taxon>Spermatophyta</taxon>
        <taxon>Magnoliopsida</taxon>
        <taxon>Liliopsida</taxon>
        <taxon>Acoraceae</taxon>
        <taxon>Acorus</taxon>
    </lineage>
</organism>
<reference evidence="1" key="2">
    <citation type="submission" date="2023-06" db="EMBL/GenBank/DDBJ databases">
        <authorList>
            <person name="Ma L."/>
            <person name="Liu K.-W."/>
            <person name="Li Z."/>
            <person name="Hsiao Y.-Y."/>
            <person name="Qi Y."/>
            <person name="Fu T."/>
            <person name="Tang G."/>
            <person name="Zhang D."/>
            <person name="Sun W.-H."/>
            <person name="Liu D.-K."/>
            <person name="Li Y."/>
            <person name="Chen G.-Z."/>
            <person name="Liu X.-D."/>
            <person name="Liao X.-Y."/>
            <person name="Jiang Y.-T."/>
            <person name="Yu X."/>
            <person name="Hao Y."/>
            <person name="Huang J."/>
            <person name="Zhao X.-W."/>
            <person name="Ke S."/>
            <person name="Chen Y.-Y."/>
            <person name="Wu W.-L."/>
            <person name="Hsu J.-L."/>
            <person name="Lin Y.-F."/>
            <person name="Huang M.-D."/>
            <person name="Li C.-Y."/>
            <person name="Huang L."/>
            <person name="Wang Z.-W."/>
            <person name="Zhao X."/>
            <person name="Zhong W.-Y."/>
            <person name="Peng D.-H."/>
            <person name="Ahmad S."/>
            <person name="Lan S."/>
            <person name="Zhang J.-S."/>
            <person name="Tsai W.-C."/>
            <person name="Van De Peer Y."/>
            <person name="Liu Z.-J."/>
        </authorList>
    </citation>
    <scope>NUCLEOTIDE SEQUENCE</scope>
    <source>
        <strain evidence="1">CP</strain>
        <tissue evidence="1">Leaves</tissue>
    </source>
</reference>
<dbReference type="AlphaFoldDB" id="A0AAV9D7J1"/>
<gene>
    <name evidence="1" type="ORF">QJS10_CPB15g00372</name>
</gene>
<protein>
    <submittedName>
        <fullName evidence="1">Uncharacterized protein</fullName>
    </submittedName>
</protein>
<sequence>MGGQQMSNGWQGWIGERAEYEPVKAQQCDRIRGRFVLYNREESDNTIKRHSNDDEECHYQRHAWVFSFPDNHPNQEG</sequence>
<keyword evidence="2" id="KW-1185">Reference proteome</keyword>
<proteinExistence type="predicted"/>
<comment type="caution">
    <text evidence="1">The sequence shown here is derived from an EMBL/GenBank/DDBJ whole genome shotgun (WGS) entry which is preliminary data.</text>
</comment>
<name>A0AAV9D7J1_ACOCL</name>
<reference evidence="1" key="1">
    <citation type="journal article" date="2023" name="Nat. Commun.">
        <title>Diploid and tetraploid genomes of Acorus and the evolution of monocots.</title>
        <authorList>
            <person name="Ma L."/>
            <person name="Liu K.W."/>
            <person name="Li Z."/>
            <person name="Hsiao Y.Y."/>
            <person name="Qi Y."/>
            <person name="Fu T."/>
            <person name="Tang G.D."/>
            <person name="Zhang D."/>
            <person name="Sun W.H."/>
            <person name="Liu D.K."/>
            <person name="Li Y."/>
            <person name="Chen G.Z."/>
            <person name="Liu X.D."/>
            <person name="Liao X.Y."/>
            <person name="Jiang Y.T."/>
            <person name="Yu X."/>
            <person name="Hao Y."/>
            <person name="Huang J."/>
            <person name="Zhao X.W."/>
            <person name="Ke S."/>
            <person name="Chen Y.Y."/>
            <person name="Wu W.L."/>
            <person name="Hsu J.L."/>
            <person name="Lin Y.F."/>
            <person name="Huang M.D."/>
            <person name="Li C.Y."/>
            <person name="Huang L."/>
            <person name="Wang Z.W."/>
            <person name="Zhao X."/>
            <person name="Zhong W.Y."/>
            <person name="Peng D.H."/>
            <person name="Ahmad S."/>
            <person name="Lan S."/>
            <person name="Zhang J.S."/>
            <person name="Tsai W.C."/>
            <person name="Van de Peer Y."/>
            <person name="Liu Z.J."/>
        </authorList>
    </citation>
    <scope>NUCLEOTIDE SEQUENCE</scope>
    <source>
        <strain evidence="1">CP</strain>
    </source>
</reference>
<dbReference type="Proteomes" id="UP001180020">
    <property type="component" value="Unassembled WGS sequence"/>
</dbReference>
<evidence type="ECO:0000313" key="1">
    <source>
        <dbReference type="EMBL" id="KAK1297160.1"/>
    </source>
</evidence>
<evidence type="ECO:0000313" key="2">
    <source>
        <dbReference type="Proteomes" id="UP001180020"/>
    </source>
</evidence>
<dbReference type="EMBL" id="JAUJYO010000015">
    <property type="protein sequence ID" value="KAK1297160.1"/>
    <property type="molecule type" value="Genomic_DNA"/>
</dbReference>